<dbReference type="AlphaFoldDB" id="A0A448NNA9"/>
<reference evidence="1 3" key="1">
    <citation type="submission" date="2014-07" db="EMBL/GenBank/DDBJ databases">
        <authorList>
            <person name="Pisani N.G."/>
            <person name="Newman J.D."/>
        </authorList>
    </citation>
    <scope>NUCLEOTIDE SEQUENCE [LARGE SCALE GENOMIC DNA]</scope>
    <source>
        <strain evidence="1 3">LMG 24720</strain>
    </source>
</reference>
<proteinExistence type="predicted"/>
<reference evidence="2 4" key="2">
    <citation type="submission" date="2018-12" db="EMBL/GenBank/DDBJ databases">
        <authorList>
            <consortium name="Pathogen Informatics"/>
        </authorList>
    </citation>
    <scope>NUCLEOTIDE SEQUENCE [LARGE SCALE GENOMIC DNA]</scope>
    <source>
        <strain evidence="2 4">NCTC13489</strain>
    </source>
</reference>
<dbReference type="Proteomes" id="UP000270036">
    <property type="component" value="Chromosome"/>
</dbReference>
<dbReference type="STRING" id="266748.HY04_00900"/>
<dbReference type="KEGG" id="cant:NCTC13489_00442"/>
<dbReference type="Proteomes" id="UP000028349">
    <property type="component" value="Unassembled WGS sequence"/>
</dbReference>
<dbReference type="SUPFAM" id="SSF51556">
    <property type="entry name" value="Metallo-dependent hydrolases"/>
    <property type="match status" value="1"/>
</dbReference>
<evidence type="ECO:0000313" key="1">
    <source>
        <dbReference type="EMBL" id="KEY19820.1"/>
    </source>
</evidence>
<accession>A0A448NNA9</accession>
<evidence type="ECO:0000313" key="3">
    <source>
        <dbReference type="Proteomes" id="UP000028349"/>
    </source>
</evidence>
<dbReference type="EMBL" id="LR134441">
    <property type="protein sequence ID" value="VEH96402.1"/>
    <property type="molecule type" value="Genomic_DNA"/>
</dbReference>
<keyword evidence="3" id="KW-1185">Reference proteome</keyword>
<dbReference type="EMBL" id="JPEP01000001">
    <property type="protein sequence ID" value="KEY19820.1"/>
    <property type="molecule type" value="Genomic_DNA"/>
</dbReference>
<organism evidence="2 4">
    <name type="scientific">Kaistella antarctica</name>
    <dbReference type="NCBI Taxonomy" id="266748"/>
    <lineage>
        <taxon>Bacteria</taxon>
        <taxon>Pseudomonadati</taxon>
        <taxon>Bacteroidota</taxon>
        <taxon>Flavobacteriia</taxon>
        <taxon>Flavobacteriales</taxon>
        <taxon>Weeksellaceae</taxon>
        <taxon>Chryseobacterium group</taxon>
        <taxon>Kaistella</taxon>
    </lineage>
</organism>
<gene>
    <name evidence="1" type="ORF">HY04_00900</name>
    <name evidence="2" type="ORF">NCTC13489_00442</name>
</gene>
<dbReference type="Gene3D" id="3.20.20.140">
    <property type="entry name" value="Metal-dependent hydrolases"/>
    <property type="match status" value="1"/>
</dbReference>
<sequence length="524" mass="59889">MRFFDFHCHPILKQLFSDSPNIDSLIYKSDVAFLPRFMSDLPNIIESQIHQSQLAQFNEEVVVGAVLYSPERYVAKAVIPLIPYLKSSSRYKLSTTLLAKIENNQYKAFSDFLMNRTLQPYLDAKTSFNILTKDSFKTGLPKNKVNIFFIIEGCHSVADDNNFCDATHKYNPDTILKNLDKVLAKVNVLAVNITHLQQSSLCNHAFGMQISNSTDFLPTGNGFENDGRKVVQGLFDRKICVDVKHLSYKSRKDLMTEIDTGKFKNKQPLVCTHAGFIGTSFKNWPGYMQVKKPLSGAIYVEHTKPFDSEKMLTRPGFPTFNSSTINLFDEEISWIVKNGGVIGVSLDRRILGYVDRNDEKPTGQDSTSDRIVDKEYFSKTEWAALGIKNQDIGKSIDDDFSLTMAELEECTEQSIPQRDEYFYDHFLNHLYHYLKVCKANGIDLKKAQKQITVGSDYDGLINPFLNISTVDKMANLKSYVRMNFGYFLNSMEDSKKWSHELNTDTFVEDLFYNNGIAFVKSRFN</sequence>
<evidence type="ECO:0000313" key="4">
    <source>
        <dbReference type="Proteomes" id="UP000270036"/>
    </source>
</evidence>
<evidence type="ECO:0000313" key="2">
    <source>
        <dbReference type="EMBL" id="VEH96402.1"/>
    </source>
</evidence>
<protein>
    <submittedName>
        <fullName evidence="2">Membrane dipeptidase (Peptidase family M19)</fullName>
    </submittedName>
</protein>
<name>A0A448NNA9_9FLAO</name>
<dbReference type="RefSeq" id="WP_034716236.1">
    <property type="nucleotide sequence ID" value="NZ_FOIX01000002.1"/>
</dbReference>
<dbReference type="OrthoDB" id="611177at2"/>
<dbReference type="InterPro" id="IPR032466">
    <property type="entry name" value="Metal_Hydrolase"/>
</dbReference>